<feature type="chain" id="PRO_5012687001" evidence="1">
    <location>
        <begin position="20"/>
        <end position="212"/>
    </location>
</feature>
<dbReference type="Gene3D" id="2.40.70.10">
    <property type="entry name" value="Acid Proteases"/>
    <property type="match status" value="1"/>
</dbReference>
<name>A0A1W1XXI6_9NEIS</name>
<keyword evidence="3" id="KW-1185">Reference proteome</keyword>
<dbReference type="OrthoDB" id="185963at2"/>
<sequence length="212" mass="22318">MKRLCALLAAALLAGPVLADEVTLIAVLGGKAMFKINGRKQVLAIGQESGGVKLVKLESESAAVQIGTLTRTLRLGEGYVSDEGAPRGDGSGSFTLNADPAGNFFTDIKINSVIERGLIDTGATNLSMPEQIAQRMHIEYKNGRQTAVKTANGLAKVWIVNVPRVDISGIPLYTVEVAVIESSGLDTILIGGTVLNRFQLTRGSGVLTLSKK</sequence>
<dbReference type="NCBIfam" id="TIGR02281">
    <property type="entry name" value="clan_AA_DTGA"/>
    <property type="match status" value="1"/>
</dbReference>
<dbReference type="EMBL" id="FWXD01000023">
    <property type="protein sequence ID" value="SMC28567.1"/>
    <property type="molecule type" value="Genomic_DNA"/>
</dbReference>
<dbReference type="InterPro" id="IPR021109">
    <property type="entry name" value="Peptidase_aspartic_dom_sf"/>
</dbReference>
<evidence type="ECO:0000256" key="1">
    <source>
        <dbReference type="SAM" id="SignalP"/>
    </source>
</evidence>
<accession>A0A1W1XXI6</accession>
<organism evidence="2 3">
    <name type="scientific">Andreprevotia lacus DSM 23236</name>
    <dbReference type="NCBI Taxonomy" id="1121001"/>
    <lineage>
        <taxon>Bacteria</taxon>
        <taxon>Pseudomonadati</taxon>
        <taxon>Pseudomonadota</taxon>
        <taxon>Betaproteobacteria</taxon>
        <taxon>Neisseriales</taxon>
        <taxon>Chitinibacteraceae</taxon>
        <taxon>Andreprevotia</taxon>
    </lineage>
</organism>
<dbReference type="Pfam" id="PF13975">
    <property type="entry name" value="gag-asp_proteas"/>
    <property type="match status" value="1"/>
</dbReference>
<keyword evidence="2" id="KW-0645">Protease</keyword>
<dbReference type="Proteomes" id="UP000192761">
    <property type="component" value="Unassembled WGS sequence"/>
</dbReference>
<dbReference type="STRING" id="1121001.SAMN02745857_03318"/>
<dbReference type="GO" id="GO:0004190">
    <property type="term" value="F:aspartic-type endopeptidase activity"/>
    <property type="evidence" value="ECO:0007669"/>
    <property type="project" value="InterPro"/>
</dbReference>
<keyword evidence="1" id="KW-0732">Signal</keyword>
<dbReference type="InterPro" id="IPR001969">
    <property type="entry name" value="Aspartic_peptidase_AS"/>
</dbReference>
<dbReference type="InterPro" id="IPR034122">
    <property type="entry name" value="Retropepsin-like_bacterial"/>
</dbReference>
<gene>
    <name evidence="2" type="ORF">SAMN02745857_03318</name>
</gene>
<evidence type="ECO:0000313" key="2">
    <source>
        <dbReference type="EMBL" id="SMC28567.1"/>
    </source>
</evidence>
<dbReference type="CDD" id="cd05483">
    <property type="entry name" value="retropepsin_like_bacteria"/>
    <property type="match status" value="1"/>
</dbReference>
<evidence type="ECO:0000313" key="3">
    <source>
        <dbReference type="Proteomes" id="UP000192761"/>
    </source>
</evidence>
<protein>
    <submittedName>
        <fullName evidence="2">Aspartyl protease family protein</fullName>
    </submittedName>
</protein>
<dbReference type="SUPFAM" id="SSF50630">
    <property type="entry name" value="Acid proteases"/>
    <property type="match status" value="1"/>
</dbReference>
<reference evidence="2 3" key="1">
    <citation type="submission" date="2017-04" db="EMBL/GenBank/DDBJ databases">
        <authorList>
            <person name="Afonso C.L."/>
            <person name="Miller P.J."/>
            <person name="Scott M.A."/>
            <person name="Spackman E."/>
            <person name="Goraichik I."/>
            <person name="Dimitrov K.M."/>
            <person name="Suarez D.L."/>
            <person name="Swayne D.E."/>
        </authorList>
    </citation>
    <scope>NUCLEOTIDE SEQUENCE [LARGE SCALE GENOMIC DNA]</scope>
    <source>
        <strain evidence="2 3">DSM 23236</strain>
    </source>
</reference>
<proteinExistence type="predicted"/>
<dbReference type="AlphaFoldDB" id="A0A1W1XXI6"/>
<dbReference type="InterPro" id="IPR011969">
    <property type="entry name" value="Clan_AA_Asp_peptidase_C"/>
</dbReference>
<dbReference type="RefSeq" id="WP_084092236.1">
    <property type="nucleotide sequence ID" value="NZ_FWXD01000023.1"/>
</dbReference>
<feature type="signal peptide" evidence="1">
    <location>
        <begin position="1"/>
        <end position="19"/>
    </location>
</feature>
<dbReference type="PROSITE" id="PS00141">
    <property type="entry name" value="ASP_PROTEASE"/>
    <property type="match status" value="1"/>
</dbReference>
<dbReference type="GO" id="GO:0006508">
    <property type="term" value="P:proteolysis"/>
    <property type="evidence" value="ECO:0007669"/>
    <property type="project" value="UniProtKB-KW"/>
</dbReference>
<keyword evidence="2" id="KW-0378">Hydrolase</keyword>